<dbReference type="InterPro" id="IPR011990">
    <property type="entry name" value="TPR-like_helical_dom_sf"/>
</dbReference>
<dbReference type="InterPro" id="IPR002110">
    <property type="entry name" value="Ankyrin_rpt"/>
</dbReference>
<evidence type="ECO:0000256" key="1">
    <source>
        <dbReference type="ARBA" id="ARBA00004906"/>
    </source>
</evidence>
<dbReference type="EMBL" id="UZAD01013144">
    <property type="protein sequence ID" value="VDN90158.1"/>
    <property type="molecule type" value="Genomic_DNA"/>
</dbReference>
<dbReference type="InterPro" id="IPR036770">
    <property type="entry name" value="Ankyrin_rpt-contain_sf"/>
</dbReference>
<dbReference type="AlphaFoldDB" id="A0A0N4TKX0"/>
<name>A0A0N4TKX0_BRUPA</name>
<dbReference type="SMART" id="SM00248">
    <property type="entry name" value="ANK"/>
    <property type="match status" value="6"/>
</dbReference>
<feature type="repeat" description="ANK" evidence="6">
    <location>
        <begin position="151"/>
        <end position="177"/>
    </location>
</feature>
<dbReference type="PANTHER" id="PTHR24173">
    <property type="entry name" value="ANKYRIN REPEAT CONTAINING"/>
    <property type="match status" value="1"/>
</dbReference>
<sequence length="652" mass="72996">MNPDVYRVIVFNAARDGNLRRLRIFLEDRSDEWLHHCISSEEFQTPPLVIAARNGHLDVVKYLLEKGADISATGTVIFDGEIIPRAPVLWVAAAAGHIDVVRYLVEEAGADINQTTQSNSSPLRGACYDGHYDIVHYLVKKGADVELANRHGHTPLMIASFKMRADIVYLLLKHGADPCRPSLRGNTAMHDAAEAGSNEIVCMLLKAGAKNVKDGCNMTPMECGALAGHEDVLQSLSAVATAQEIRDALKLYGATLVDKKMDLSNAIRVWFEAVNYGEPLRVRTALHVYDDLFEIDTADDVRRVIGNPDAIRMQALIMRERIIGGDHHETHYFIRYRGAVYCDLGETNRCFQLWLHALDLQQKHLCALHPSTVSTIGAFIDTFILTVNEGIIIANVDGVRVTPVSRKYLMDVLDKTVFELERFNSSGMKIKTDEIFEEPGDNIRCSNFLMLASLQLILLVGISYFVVKAYNVFQIRRLSHNDSKLTVNLETDTDEKDFDIALSNIVTRLIQVSKCLNLYPLHAACHDIDKPLTTRFPCACVITMLIDNGIDVNTKNSLGNTPLHTVLLSNNPRQSVIKLLLQNGATLLARNKENDTCLELISETLPRAFRLLKLGRYLTLMGLAANAVRRNWLKTVYKKIVPKELFAFLDLY</sequence>
<evidence type="ECO:0000256" key="4">
    <source>
        <dbReference type="ARBA" id="ARBA00023043"/>
    </source>
</evidence>
<proteinExistence type="inferred from homology"/>
<dbReference type="Proteomes" id="UP000278627">
    <property type="component" value="Unassembled WGS sequence"/>
</dbReference>
<keyword evidence="7" id="KW-0812">Transmembrane</keyword>
<gene>
    <name evidence="8" type="ORF">BPAG_LOCUS8972</name>
</gene>
<feature type="repeat" description="ANK" evidence="6">
    <location>
        <begin position="558"/>
        <end position="592"/>
    </location>
</feature>
<feature type="repeat" description="ANK" evidence="6">
    <location>
        <begin position="43"/>
        <end position="75"/>
    </location>
</feature>
<dbReference type="Gene3D" id="1.25.40.10">
    <property type="entry name" value="Tetratricopeptide repeat domain"/>
    <property type="match status" value="1"/>
</dbReference>
<keyword evidence="7" id="KW-0472">Membrane</keyword>
<dbReference type="Pfam" id="PF12796">
    <property type="entry name" value="Ank_2"/>
    <property type="match status" value="2"/>
</dbReference>
<comment type="similarity">
    <text evidence="5">Belongs to the fem-1 family.</text>
</comment>
<dbReference type="Pfam" id="PF00023">
    <property type="entry name" value="Ank"/>
    <property type="match status" value="2"/>
</dbReference>
<comment type="pathway">
    <text evidence="1">Protein modification; protein ubiquitination.</text>
</comment>
<evidence type="ECO:0000313" key="8">
    <source>
        <dbReference type="EMBL" id="VDN90158.1"/>
    </source>
</evidence>
<evidence type="ECO:0000313" key="9">
    <source>
        <dbReference type="Proteomes" id="UP000278627"/>
    </source>
</evidence>
<evidence type="ECO:0000313" key="10">
    <source>
        <dbReference type="WBParaSite" id="BPAG_0000901001-mRNA-1"/>
    </source>
</evidence>
<feature type="repeat" description="ANK" evidence="6">
    <location>
        <begin position="118"/>
        <end position="150"/>
    </location>
</feature>
<evidence type="ECO:0000256" key="2">
    <source>
        <dbReference type="ARBA" id="ARBA00022737"/>
    </source>
</evidence>
<evidence type="ECO:0000256" key="6">
    <source>
        <dbReference type="PROSITE-ProRule" id="PRU00023"/>
    </source>
</evidence>
<keyword evidence="9" id="KW-1185">Reference proteome</keyword>
<evidence type="ECO:0000256" key="7">
    <source>
        <dbReference type="SAM" id="Phobius"/>
    </source>
</evidence>
<organism evidence="10">
    <name type="scientific">Brugia pahangi</name>
    <name type="common">Filarial nematode worm</name>
    <dbReference type="NCBI Taxonomy" id="6280"/>
    <lineage>
        <taxon>Eukaryota</taxon>
        <taxon>Metazoa</taxon>
        <taxon>Ecdysozoa</taxon>
        <taxon>Nematoda</taxon>
        <taxon>Chromadorea</taxon>
        <taxon>Rhabditida</taxon>
        <taxon>Spirurina</taxon>
        <taxon>Spiruromorpha</taxon>
        <taxon>Filarioidea</taxon>
        <taxon>Onchocercidae</taxon>
        <taxon>Brugia</taxon>
    </lineage>
</organism>
<reference evidence="10" key="1">
    <citation type="submission" date="2017-02" db="UniProtKB">
        <authorList>
            <consortium name="WormBaseParasite"/>
        </authorList>
    </citation>
    <scope>IDENTIFICATION</scope>
</reference>
<accession>A0A0N4TKX0</accession>
<evidence type="ECO:0000256" key="3">
    <source>
        <dbReference type="ARBA" id="ARBA00022786"/>
    </source>
</evidence>
<keyword evidence="2" id="KW-0677">Repeat</keyword>
<dbReference type="WBParaSite" id="BPAG_0000901001-mRNA-1">
    <property type="protein sequence ID" value="BPAG_0000901001-mRNA-1"/>
    <property type="gene ID" value="BPAG_0000901001"/>
</dbReference>
<evidence type="ECO:0000256" key="5">
    <source>
        <dbReference type="ARBA" id="ARBA00038500"/>
    </source>
</evidence>
<feature type="repeat" description="ANK" evidence="6">
    <location>
        <begin position="184"/>
        <end position="209"/>
    </location>
</feature>
<dbReference type="STRING" id="6280.A0A0N4TKX0"/>
<protein>
    <submittedName>
        <fullName evidence="10">ANK_REP_REGION domain-containing protein</fullName>
    </submittedName>
</protein>
<keyword evidence="4 6" id="KW-0040">ANK repeat</keyword>
<keyword evidence="7" id="KW-1133">Transmembrane helix</keyword>
<dbReference type="PROSITE" id="PS50297">
    <property type="entry name" value="ANK_REP_REGION"/>
    <property type="match status" value="5"/>
</dbReference>
<reference evidence="8 9" key="2">
    <citation type="submission" date="2018-11" db="EMBL/GenBank/DDBJ databases">
        <authorList>
            <consortium name="Pathogen Informatics"/>
        </authorList>
    </citation>
    <scope>NUCLEOTIDE SEQUENCE [LARGE SCALE GENOMIC DNA]</scope>
</reference>
<dbReference type="PROSITE" id="PS50088">
    <property type="entry name" value="ANK_REPEAT"/>
    <property type="match status" value="5"/>
</dbReference>
<dbReference type="SUPFAM" id="SSF48403">
    <property type="entry name" value="Ankyrin repeat"/>
    <property type="match status" value="2"/>
</dbReference>
<dbReference type="Gene3D" id="1.25.40.20">
    <property type="entry name" value="Ankyrin repeat-containing domain"/>
    <property type="match status" value="3"/>
</dbReference>
<keyword evidence="3" id="KW-0833">Ubl conjugation pathway</keyword>
<dbReference type="PANTHER" id="PTHR24173:SF85">
    <property type="entry name" value="PROTEIN FEM-1 HOMOLOG CG6966"/>
    <property type="match status" value="1"/>
</dbReference>
<dbReference type="PRINTS" id="PR01415">
    <property type="entry name" value="ANKYRIN"/>
</dbReference>
<feature type="transmembrane region" description="Helical" evidence="7">
    <location>
        <begin position="448"/>
        <end position="467"/>
    </location>
</feature>